<proteinExistence type="predicted"/>
<feature type="non-terminal residue" evidence="1">
    <location>
        <position position="88"/>
    </location>
</feature>
<organism evidence="1 2">
    <name type="scientific">Diaporthe australafricana</name>
    <dbReference type="NCBI Taxonomy" id="127596"/>
    <lineage>
        <taxon>Eukaryota</taxon>
        <taxon>Fungi</taxon>
        <taxon>Dikarya</taxon>
        <taxon>Ascomycota</taxon>
        <taxon>Pezizomycotina</taxon>
        <taxon>Sordariomycetes</taxon>
        <taxon>Sordariomycetidae</taxon>
        <taxon>Diaporthales</taxon>
        <taxon>Diaporthaceae</taxon>
        <taxon>Diaporthe</taxon>
    </lineage>
</organism>
<name>A0ABR3W5G9_9PEZI</name>
<gene>
    <name evidence="1" type="ORF">Daus18300_011753</name>
</gene>
<sequence>MAVNAFVQQLIQPVDCTERLPGTLAASVPAANVVTYNGFSDVLQPSFIARFYAWQNVTDFECMTGNCIVAEHYTTLGFGSPCKDISAK</sequence>
<keyword evidence="2" id="KW-1185">Reference proteome</keyword>
<accession>A0ABR3W5G9</accession>
<reference evidence="1 2" key="1">
    <citation type="journal article" date="2024" name="IMA Fungus">
        <title>IMA Genome - F19 : A genome assembly and annotation guide to empower mycologists, including annotated draft genome sequences of Ceratocystis pirilliformis, Diaporthe australafricana, Fusarium ophioides, Paecilomyces lecythidis, and Sporothrix stenoceras.</title>
        <authorList>
            <person name="Aylward J."/>
            <person name="Wilson A.M."/>
            <person name="Visagie C.M."/>
            <person name="Spraker J."/>
            <person name="Barnes I."/>
            <person name="Buitendag C."/>
            <person name="Ceriani C."/>
            <person name="Del Mar Angel L."/>
            <person name="du Plessis D."/>
            <person name="Fuchs T."/>
            <person name="Gasser K."/>
            <person name="Kramer D."/>
            <person name="Li W."/>
            <person name="Munsamy K."/>
            <person name="Piso A."/>
            <person name="Price J.L."/>
            <person name="Sonnekus B."/>
            <person name="Thomas C."/>
            <person name="van der Nest A."/>
            <person name="van Dijk A."/>
            <person name="van Heerden A."/>
            <person name="van Vuuren N."/>
            <person name="Yilmaz N."/>
            <person name="Duong T.A."/>
            <person name="van der Merwe N.A."/>
            <person name="Wingfield M.J."/>
            <person name="Wingfield B.D."/>
        </authorList>
    </citation>
    <scope>NUCLEOTIDE SEQUENCE [LARGE SCALE GENOMIC DNA]</scope>
    <source>
        <strain evidence="1 2">CMW 18300</strain>
    </source>
</reference>
<evidence type="ECO:0000313" key="2">
    <source>
        <dbReference type="Proteomes" id="UP001583177"/>
    </source>
</evidence>
<comment type="caution">
    <text evidence="1">The sequence shown here is derived from an EMBL/GenBank/DDBJ whole genome shotgun (WGS) entry which is preliminary data.</text>
</comment>
<protein>
    <submittedName>
        <fullName evidence="1">Uncharacterized protein</fullName>
    </submittedName>
</protein>
<evidence type="ECO:0000313" key="1">
    <source>
        <dbReference type="EMBL" id="KAL1853630.1"/>
    </source>
</evidence>
<dbReference type="Proteomes" id="UP001583177">
    <property type="component" value="Unassembled WGS sequence"/>
</dbReference>
<dbReference type="EMBL" id="JAWRVE010000147">
    <property type="protein sequence ID" value="KAL1853630.1"/>
    <property type="molecule type" value="Genomic_DNA"/>
</dbReference>